<dbReference type="GO" id="GO:0035196">
    <property type="term" value="P:miRNA processing"/>
    <property type="evidence" value="ECO:0007669"/>
    <property type="project" value="InterPro"/>
</dbReference>
<dbReference type="GO" id="GO:0000398">
    <property type="term" value="P:mRNA splicing, via spliceosome"/>
    <property type="evidence" value="ECO:0007669"/>
    <property type="project" value="InterPro"/>
</dbReference>
<reference evidence="2" key="2">
    <citation type="submission" date="2021-03" db="UniProtKB">
        <authorList>
            <consortium name="EnsemblPlants"/>
        </authorList>
    </citation>
    <scope>IDENTIFICATION</scope>
</reference>
<organism evidence="2 3">
    <name type="scientific">Chenopodium quinoa</name>
    <name type="common">Quinoa</name>
    <dbReference type="NCBI Taxonomy" id="63459"/>
    <lineage>
        <taxon>Eukaryota</taxon>
        <taxon>Viridiplantae</taxon>
        <taxon>Streptophyta</taxon>
        <taxon>Embryophyta</taxon>
        <taxon>Tracheophyta</taxon>
        <taxon>Spermatophyta</taxon>
        <taxon>Magnoliopsida</taxon>
        <taxon>eudicotyledons</taxon>
        <taxon>Gunneridae</taxon>
        <taxon>Pentapetalae</taxon>
        <taxon>Caryophyllales</taxon>
        <taxon>Chenopodiaceae</taxon>
        <taxon>Chenopodioideae</taxon>
        <taxon>Atripliceae</taxon>
        <taxon>Chenopodium</taxon>
    </lineage>
</organism>
<evidence type="ECO:0000256" key="1">
    <source>
        <dbReference type="SAM" id="MobiDB-lite"/>
    </source>
</evidence>
<feature type="compositionally biased region" description="Pro residues" evidence="1">
    <location>
        <begin position="61"/>
        <end position="82"/>
    </location>
</feature>
<dbReference type="Proteomes" id="UP000596660">
    <property type="component" value="Unplaced"/>
</dbReference>
<feature type="compositionally biased region" description="Polar residues" evidence="1">
    <location>
        <begin position="580"/>
        <end position="593"/>
    </location>
</feature>
<feature type="region of interest" description="Disordered" evidence="1">
    <location>
        <begin position="314"/>
        <end position="348"/>
    </location>
</feature>
<proteinExistence type="predicted"/>
<feature type="compositionally biased region" description="Gly residues" evidence="1">
    <location>
        <begin position="503"/>
        <end position="519"/>
    </location>
</feature>
<feature type="region of interest" description="Disordered" evidence="1">
    <location>
        <begin position="1"/>
        <end position="231"/>
    </location>
</feature>
<protein>
    <submittedName>
        <fullName evidence="2">Uncharacterized protein</fullName>
    </submittedName>
</protein>
<evidence type="ECO:0000313" key="2">
    <source>
        <dbReference type="EnsemblPlants" id="AUR62019098-RA:cds"/>
    </source>
</evidence>
<dbReference type="PANTHER" id="PTHR36054:SF2">
    <property type="entry name" value="PROTEIN SICKLE"/>
    <property type="match status" value="1"/>
</dbReference>
<evidence type="ECO:0000313" key="3">
    <source>
        <dbReference type="Proteomes" id="UP000596660"/>
    </source>
</evidence>
<dbReference type="InterPro" id="IPR039292">
    <property type="entry name" value="SICKLE"/>
</dbReference>
<keyword evidence="3" id="KW-1185">Reference proteome</keyword>
<feature type="region of interest" description="Disordered" evidence="1">
    <location>
        <begin position="266"/>
        <end position="301"/>
    </location>
</feature>
<dbReference type="Gramene" id="AUR62019098-RA">
    <property type="protein sequence ID" value="AUR62019098-RA:cds"/>
    <property type="gene ID" value="AUR62019098"/>
</dbReference>
<feature type="compositionally biased region" description="Polar residues" evidence="1">
    <location>
        <begin position="266"/>
        <end position="279"/>
    </location>
</feature>
<dbReference type="AlphaFoldDB" id="A0A803LV54"/>
<dbReference type="EnsemblPlants" id="AUR62019098-RA">
    <property type="protein sequence ID" value="AUR62019098-RA:cds"/>
    <property type="gene ID" value="AUR62019098"/>
</dbReference>
<dbReference type="PANTHER" id="PTHR36054">
    <property type="entry name" value="PROTEIN SICKLE"/>
    <property type="match status" value="1"/>
</dbReference>
<name>A0A803LV54_CHEQI</name>
<feature type="region of interest" description="Disordered" evidence="1">
    <location>
        <begin position="379"/>
        <end position="538"/>
    </location>
</feature>
<sequence length="672" mass="72717">TTDAVPSSFPQQTLNSILPAPLLNNEDSDAAAAAAVTPPPRFDYYTDPMAAYSTDKRRPFTPRPHVSPSPQGPRNPQMPHPGAPQFQHNVAAHQGIYQGGDPNYNPGWPGPTSSPIGIRSPYLMHQGSPNFGAAPGRGHWFNNNPSPGPPGTCGGSPYPLYQGSPNIRSPPQGRGHWSSNSPRPPSPGPGRGGGPSPNVGRGRGRWDGIRMSPSPGYSGGRGRGRSYDNGQARSFYNKSMVEDPWASLTPVIWQGEKENDVKSFTNNRGYFQKTPTFQKPPSAKKPRVSNPFDASNSKKSGSLADYLAESFNEDVEEESARLGRGRGWWDGSRMSPSPGYSGGRERGRNCDCSRARSFYNKSMVEDPWEALTPVILQGQNGNDVKRPRNPQMPHPGAPQFQHNVAAHQGLYQGGDPYYNPGWPGPTSSPMGIRSPYLMHQGSPNFGAAPGRGHWFNNNPSPGPPGTCGGSPYPPYQGSPNFRSPPQGRGHWSSNSPRPTSPGPGRGGGPSPNVGRGRGWWDGSRMSPSPGYSGGRGRGRSYYYGQARSFYNKSMVEDPWASLTPVIWQGEKENDVKSFTNNRGYFQKTPTFQKPPSAKKPRVSNPFDASNSKKSGSLADYLAESFNEDVEEESASLTSDLLRKEGGHWSNISPSLPGLLPLDQDLEVVLALA</sequence>
<reference evidence="2" key="1">
    <citation type="journal article" date="2017" name="Nature">
        <title>The genome of Chenopodium quinoa.</title>
        <authorList>
            <person name="Jarvis D.E."/>
            <person name="Ho Y.S."/>
            <person name="Lightfoot D.J."/>
            <person name="Schmoeckel S.M."/>
            <person name="Li B."/>
            <person name="Borm T.J.A."/>
            <person name="Ohyanagi H."/>
            <person name="Mineta K."/>
            <person name="Michell C.T."/>
            <person name="Saber N."/>
            <person name="Kharbatia N.M."/>
            <person name="Rupper R.R."/>
            <person name="Sharp A.R."/>
            <person name="Dally N."/>
            <person name="Boughton B.A."/>
            <person name="Woo Y.H."/>
            <person name="Gao G."/>
            <person name="Schijlen E.G.W.M."/>
            <person name="Guo X."/>
            <person name="Momin A.A."/>
            <person name="Negrao S."/>
            <person name="Al-Babili S."/>
            <person name="Gehring C."/>
            <person name="Roessner U."/>
            <person name="Jung C."/>
            <person name="Murphy K."/>
            <person name="Arold S.T."/>
            <person name="Gojobori T."/>
            <person name="van der Linden C.G."/>
            <person name="van Loo E.N."/>
            <person name="Jellen E.N."/>
            <person name="Maughan P.J."/>
            <person name="Tester M."/>
        </authorList>
    </citation>
    <scope>NUCLEOTIDE SEQUENCE [LARGE SCALE GENOMIC DNA]</scope>
    <source>
        <strain evidence="2">cv. PI 614886</strain>
    </source>
</reference>
<feature type="compositionally biased region" description="Polar residues" evidence="1">
    <location>
        <begin position="1"/>
        <end position="16"/>
    </location>
</feature>
<accession>A0A803LV54</accession>
<feature type="region of interest" description="Disordered" evidence="1">
    <location>
        <begin position="580"/>
        <end position="614"/>
    </location>
</feature>